<dbReference type="InParanoid" id="A0A1V9XQ19"/>
<reference evidence="3 4" key="1">
    <citation type="journal article" date="2017" name="Gigascience">
        <title>Draft genome of the honey bee ectoparasitic mite, Tropilaelaps mercedesae, is shaped by the parasitic life history.</title>
        <authorList>
            <person name="Dong X."/>
            <person name="Armstrong S.D."/>
            <person name="Xia D."/>
            <person name="Makepeace B.L."/>
            <person name="Darby A.C."/>
            <person name="Kadowaki T."/>
        </authorList>
    </citation>
    <scope>NUCLEOTIDE SEQUENCE [LARGE SCALE GENOMIC DNA]</scope>
    <source>
        <strain evidence="3">Wuxi-XJTLU</strain>
    </source>
</reference>
<dbReference type="Pfam" id="PF00887">
    <property type="entry name" value="ACBP"/>
    <property type="match status" value="1"/>
</dbReference>
<dbReference type="PANTHER" id="PTHR23310">
    <property type="entry name" value="ACYL-COA-BINDING PROTEIN, ACBP"/>
    <property type="match status" value="1"/>
</dbReference>
<organism evidence="3 4">
    <name type="scientific">Tropilaelaps mercedesae</name>
    <dbReference type="NCBI Taxonomy" id="418985"/>
    <lineage>
        <taxon>Eukaryota</taxon>
        <taxon>Metazoa</taxon>
        <taxon>Ecdysozoa</taxon>
        <taxon>Arthropoda</taxon>
        <taxon>Chelicerata</taxon>
        <taxon>Arachnida</taxon>
        <taxon>Acari</taxon>
        <taxon>Parasitiformes</taxon>
        <taxon>Mesostigmata</taxon>
        <taxon>Gamasina</taxon>
        <taxon>Dermanyssoidea</taxon>
        <taxon>Laelapidae</taxon>
        <taxon>Tropilaelaps</taxon>
    </lineage>
</organism>
<dbReference type="GO" id="GO:0006631">
    <property type="term" value="P:fatty acid metabolic process"/>
    <property type="evidence" value="ECO:0007669"/>
    <property type="project" value="TreeGrafter"/>
</dbReference>
<dbReference type="Proteomes" id="UP000192247">
    <property type="component" value="Unassembled WGS sequence"/>
</dbReference>
<dbReference type="InterPro" id="IPR000582">
    <property type="entry name" value="Acyl-CoA-binding_protein"/>
</dbReference>
<dbReference type="SUPFAM" id="SSF47027">
    <property type="entry name" value="Acyl-CoA binding protein"/>
    <property type="match status" value="1"/>
</dbReference>
<dbReference type="EMBL" id="MNPL01006270">
    <property type="protein sequence ID" value="OQR75523.1"/>
    <property type="molecule type" value="Genomic_DNA"/>
</dbReference>
<dbReference type="AlphaFoldDB" id="A0A1V9XQ19"/>
<name>A0A1V9XQ19_9ACAR</name>
<gene>
    <name evidence="3" type="ORF">BIW11_08363</name>
</gene>
<dbReference type="InterPro" id="IPR035984">
    <property type="entry name" value="Acyl-CoA-binding_sf"/>
</dbReference>
<proteinExistence type="predicted"/>
<dbReference type="GO" id="GO:0005737">
    <property type="term" value="C:cytoplasm"/>
    <property type="evidence" value="ECO:0007669"/>
    <property type="project" value="TreeGrafter"/>
</dbReference>
<keyword evidence="4" id="KW-1185">Reference proteome</keyword>
<dbReference type="GO" id="GO:0000062">
    <property type="term" value="F:fatty-acyl-CoA binding"/>
    <property type="evidence" value="ECO:0007669"/>
    <property type="project" value="InterPro"/>
</dbReference>
<evidence type="ECO:0000259" key="2">
    <source>
        <dbReference type="PROSITE" id="PS51228"/>
    </source>
</evidence>
<feature type="domain" description="ACB" evidence="2">
    <location>
        <begin position="3"/>
        <end position="92"/>
    </location>
</feature>
<dbReference type="STRING" id="418985.A0A1V9XQ19"/>
<dbReference type="Gene3D" id="1.20.80.10">
    <property type="match status" value="1"/>
</dbReference>
<comment type="caution">
    <text evidence="3">The sequence shown here is derived from an EMBL/GenBank/DDBJ whole genome shotgun (WGS) entry which is preliminary data.</text>
</comment>
<dbReference type="PANTHER" id="PTHR23310:SF77">
    <property type="entry name" value="LD25952P"/>
    <property type="match status" value="1"/>
</dbReference>
<evidence type="ECO:0000313" key="3">
    <source>
        <dbReference type="EMBL" id="OQR75523.1"/>
    </source>
</evidence>
<sequence length="116" mass="13427">MTREDRFQAAVEIIRKLPKSGSSQQSYTLQLTFYSYYKRATVSPCMAPRPPCRDIVARAKQEPWSSLGTTDRTTAMEKYVTEFVGKKTSSDSYPRRSETTSNIRRTKTYRTFHPTI</sequence>
<evidence type="ECO:0000256" key="1">
    <source>
        <dbReference type="ARBA" id="ARBA00023121"/>
    </source>
</evidence>
<keyword evidence="1" id="KW-0446">Lipid-binding</keyword>
<dbReference type="InterPro" id="IPR014352">
    <property type="entry name" value="FERM/acyl-CoA-bd_prot_sf"/>
</dbReference>
<dbReference type="PROSITE" id="PS51228">
    <property type="entry name" value="ACB_2"/>
    <property type="match status" value="1"/>
</dbReference>
<evidence type="ECO:0000313" key="4">
    <source>
        <dbReference type="Proteomes" id="UP000192247"/>
    </source>
</evidence>
<dbReference type="OrthoDB" id="71307at2759"/>
<protein>
    <recommendedName>
        <fullName evidence="2">ACB domain-containing protein</fullName>
    </recommendedName>
</protein>
<accession>A0A1V9XQ19</accession>